<evidence type="ECO:0000313" key="1">
    <source>
        <dbReference type="EMBL" id="SUZ93567.1"/>
    </source>
</evidence>
<accession>A0A381RUG1</accession>
<protein>
    <submittedName>
        <fullName evidence="1">Uncharacterized protein</fullName>
    </submittedName>
</protein>
<gene>
    <name evidence="1" type="ORF">METZ01_LOCUS46421</name>
</gene>
<reference evidence="1" key="1">
    <citation type="submission" date="2018-05" db="EMBL/GenBank/DDBJ databases">
        <authorList>
            <person name="Lanie J.A."/>
            <person name="Ng W.-L."/>
            <person name="Kazmierczak K.M."/>
            <person name="Andrzejewski T.M."/>
            <person name="Davidsen T.M."/>
            <person name="Wayne K.J."/>
            <person name="Tettelin H."/>
            <person name="Glass J.I."/>
            <person name="Rusch D."/>
            <person name="Podicherti R."/>
            <person name="Tsui H.-C.T."/>
            <person name="Winkler M.E."/>
        </authorList>
    </citation>
    <scope>NUCLEOTIDE SEQUENCE</scope>
</reference>
<dbReference type="AlphaFoldDB" id="A0A381RUG1"/>
<name>A0A381RUG1_9ZZZZ</name>
<proteinExistence type="predicted"/>
<organism evidence="1">
    <name type="scientific">marine metagenome</name>
    <dbReference type="NCBI Taxonomy" id="408172"/>
    <lineage>
        <taxon>unclassified sequences</taxon>
        <taxon>metagenomes</taxon>
        <taxon>ecological metagenomes</taxon>
    </lineage>
</organism>
<sequence>MHPVLSQRAVELGPEVELNDLLACDSFCVKEQLGQNNLPTQVL</sequence>
<dbReference type="EMBL" id="UINC01002157">
    <property type="protein sequence ID" value="SUZ93567.1"/>
    <property type="molecule type" value="Genomic_DNA"/>
</dbReference>